<dbReference type="GO" id="GO:0016298">
    <property type="term" value="F:lipase activity"/>
    <property type="evidence" value="ECO:0007669"/>
    <property type="project" value="InterPro"/>
</dbReference>
<dbReference type="GO" id="GO:0017171">
    <property type="term" value="F:serine hydrolase activity"/>
    <property type="evidence" value="ECO:0007669"/>
    <property type="project" value="TreeGrafter"/>
</dbReference>
<evidence type="ECO:0000313" key="8">
    <source>
        <dbReference type="Proteomes" id="UP001153737"/>
    </source>
</evidence>
<dbReference type="GO" id="GO:0016042">
    <property type="term" value="P:lipid catabolic process"/>
    <property type="evidence" value="ECO:0007669"/>
    <property type="project" value="TreeGrafter"/>
</dbReference>
<comment type="subcellular location">
    <subcellularLocation>
        <location evidence="1">Secreted</location>
    </subcellularLocation>
</comment>
<dbReference type="CDD" id="cd00707">
    <property type="entry name" value="Pancreat_lipase_like"/>
    <property type="match status" value="1"/>
</dbReference>
<reference evidence="7" key="2">
    <citation type="submission" date="2022-10" db="EMBL/GenBank/DDBJ databases">
        <authorList>
            <consortium name="ENA_rothamsted_submissions"/>
            <consortium name="culmorum"/>
            <person name="King R."/>
        </authorList>
    </citation>
    <scope>NUCLEOTIDE SEQUENCE</scope>
</reference>
<dbReference type="InterPro" id="IPR000734">
    <property type="entry name" value="TAG_lipase"/>
</dbReference>
<evidence type="ECO:0000256" key="5">
    <source>
        <dbReference type="SAM" id="SignalP"/>
    </source>
</evidence>
<keyword evidence="3" id="KW-0964">Secreted</keyword>
<proteinExistence type="inferred from homology"/>
<dbReference type="Proteomes" id="UP001153737">
    <property type="component" value="Chromosome 9"/>
</dbReference>
<keyword evidence="8" id="KW-1185">Reference proteome</keyword>
<dbReference type="InterPro" id="IPR013818">
    <property type="entry name" value="Lipase"/>
</dbReference>
<evidence type="ECO:0000256" key="3">
    <source>
        <dbReference type="ARBA" id="ARBA00022525"/>
    </source>
</evidence>
<dbReference type="PRINTS" id="PR00825">
    <property type="entry name" value="DOLALLERGEN"/>
</dbReference>
<dbReference type="EMBL" id="OU896715">
    <property type="protein sequence ID" value="CAH1183842.1"/>
    <property type="molecule type" value="Genomic_DNA"/>
</dbReference>
<organism evidence="7 8">
    <name type="scientific">Phaedon cochleariae</name>
    <name type="common">Mustard beetle</name>
    <dbReference type="NCBI Taxonomy" id="80249"/>
    <lineage>
        <taxon>Eukaryota</taxon>
        <taxon>Metazoa</taxon>
        <taxon>Ecdysozoa</taxon>
        <taxon>Arthropoda</taxon>
        <taxon>Hexapoda</taxon>
        <taxon>Insecta</taxon>
        <taxon>Pterygota</taxon>
        <taxon>Neoptera</taxon>
        <taxon>Endopterygota</taxon>
        <taxon>Coleoptera</taxon>
        <taxon>Polyphaga</taxon>
        <taxon>Cucujiformia</taxon>
        <taxon>Chrysomeloidea</taxon>
        <taxon>Chrysomelidae</taxon>
        <taxon>Chrysomelinae</taxon>
        <taxon>Chrysomelini</taxon>
        <taxon>Phaedon</taxon>
    </lineage>
</organism>
<feature type="signal peptide" evidence="5">
    <location>
        <begin position="1"/>
        <end position="20"/>
    </location>
</feature>
<feature type="chain" id="PRO_5040345211" description="Lipase domain-containing protein" evidence="5">
    <location>
        <begin position="21"/>
        <end position="325"/>
    </location>
</feature>
<dbReference type="OrthoDB" id="199913at2759"/>
<dbReference type="InterPro" id="IPR002334">
    <property type="entry name" value="Allerg_PlipaseA1"/>
</dbReference>
<dbReference type="InterPro" id="IPR029058">
    <property type="entry name" value="AB_hydrolase_fold"/>
</dbReference>
<evidence type="ECO:0000313" key="7">
    <source>
        <dbReference type="EMBL" id="CAH1183842.1"/>
    </source>
</evidence>
<evidence type="ECO:0000259" key="6">
    <source>
        <dbReference type="Pfam" id="PF00151"/>
    </source>
</evidence>
<feature type="domain" description="Lipase" evidence="6">
    <location>
        <begin position="24"/>
        <end position="323"/>
    </location>
</feature>
<sequence length="325" mass="35716">MRSLMCVIILFLCQWSSCGAISKSNMDEAERYRNMPRVDFSLADAQKGDVIYKYFEDAADAEGKFVTEESLRNGEGKTLNKSLPTVLLIHGWTTDDTSPWYKPLKDGLFALGPHNVVYVNWSKAGNKSYRVSSANIKPVGRFIAQFLVSSGVPPGNVQLIGHSLGSHLAGFVGKSTFELTGKKLGRITAPDPAGPMFAAPEMAAQERLCESDADFVDVVHTDVGLYGYAAPLGHVDFYPNGGGHQPGCPPRNEADNCSHARSTVYLIESLTIKFKAYEATYEENNFNVTVAVKPRAKELIFGQHVDKNSRGVYYLETNAEKPYLS</sequence>
<dbReference type="PANTHER" id="PTHR11610">
    <property type="entry name" value="LIPASE"/>
    <property type="match status" value="1"/>
</dbReference>
<dbReference type="Gene3D" id="3.40.50.1820">
    <property type="entry name" value="alpha/beta hydrolase"/>
    <property type="match status" value="1"/>
</dbReference>
<dbReference type="SUPFAM" id="SSF53474">
    <property type="entry name" value="alpha/beta-Hydrolases"/>
    <property type="match status" value="1"/>
</dbReference>
<comment type="similarity">
    <text evidence="2 4">Belongs to the AB hydrolase superfamily. Lipase family.</text>
</comment>
<evidence type="ECO:0000256" key="2">
    <source>
        <dbReference type="ARBA" id="ARBA00010701"/>
    </source>
</evidence>
<dbReference type="Pfam" id="PF00151">
    <property type="entry name" value="Lipase"/>
    <property type="match status" value="1"/>
</dbReference>
<dbReference type="GO" id="GO:0005615">
    <property type="term" value="C:extracellular space"/>
    <property type="evidence" value="ECO:0007669"/>
    <property type="project" value="TreeGrafter"/>
</dbReference>
<dbReference type="PANTHER" id="PTHR11610:SF173">
    <property type="entry name" value="LIPASE DOMAIN-CONTAINING PROTEIN-RELATED"/>
    <property type="match status" value="1"/>
</dbReference>
<gene>
    <name evidence="7" type="ORF">PHAECO_LOCUS13017</name>
</gene>
<keyword evidence="5" id="KW-0732">Signal</keyword>
<reference evidence="7" key="1">
    <citation type="submission" date="2022-01" db="EMBL/GenBank/DDBJ databases">
        <authorList>
            <person name="King R."/>
        </authorList>
    </citation>
    <scope>NUCLEOTIDE SEQUENCE</scope>
</reference>
<dbReference type="InterPro" id="IPR033906">
    <property type="entry name" value="Lipase_N"/>
</dbReference>
<protein>
    <recommendedName>
        <fullName evidence="6">Lipase domain-containing protein</fullName>
    </recommendedName>
</protein>
<dbReference type="PRINTS" id="PR00821">
    <property type="entry name" value="TAGLIPASE"/>
</dbReference>
<name>A0A9P0GRJ3_PHACE</name>
<dbReference type="AlphaFoldDB" id="A0A9P0GRJ3"/>
<evidence type="ECO:0000256" key="1">
    <source>
        <dbReference type="ARBA" id="ARBA00004613"/>
    </source>
</evidence>
<evidence type="ECO:0000256" key="4">
    <source>
        <dbReference type="RuleBase" id="RU004262"/>
    </source>
</evidence>
<accession>A0A9P0GRJ3</accession>